<reference evidence="3" key="2">
    <citation type="submission" date="2019-10" db="EMBL/GenBank/DDBJ databases">
        <authorList>
            <consortium name="NCBI Genome Project"/>
        </authorList>
    </citation>
    <scope>NUCLEOTIDE SEQUENCE</scope>
    <source>
        <strain evidence="3">NI907</strain>
    </source>
</reference>
<name>A0A6P8AQM1_PYRGI</name>
<sequence>MAPRKAAHTMKRGGLSKIAPGLAPKDKPERSTPRCAMQVSRSPAPSS</sequence>
<evidence type="ECO:0000313" key="3">
    <source>
        <dbReference type="RefSeq" id="XP_030977187.1"/>
    </source>
</evidence>
<evidence type="ECO:0000313" key="2">
    <source>
        <dbReference type="Proteomes" id="UP000515153"/>
    </source>
</evidence>
<protein>
    <submittedName>
        <fullName evidence="3">Uncharacterized protein</fullName>
    </submittedName>
</protein>
<gene>
    <name evidence="3" type="ORF">PgNI_11972</name>
</gene>
<accession>A0A6P8AQM1</accession>
<reference evidence="3" key="1">
    <citation type="journal article" date="2019" name="Mol. Biol. Evol.">
        <title>Blast fungal genomes show frequent chromosomal changes, gene gains and losses, and effector gene turnover.</title>
        <authorList>
            <person name="Gomez Luciano L.B."/>
            <person name="Jason Tsai I."/>
            <person name="Chuma I."/>
            <person name="Tosa Y."/>
            <person name="Chen Y.H."/>
            <person name="Li J.Y."/>
            <person name="Li M.Y."/>
            <person name="Jade Lu M.Y."/>
            <person name="Nakayashiki H."/>
            <person name="Li W.H."/>
        </authorList>
    </citation>
    <scope>NUCLEOTIDE SEQUENCE</scope>
    <source>
        <strain evidence="3">NI907</strain>
    </source>
</reference>
<feature type="region of interest" description="Disordered" evidence="1">
    <location>
        <begin position="1"/>
        <end position="47"/>
    </location>
</feature>
<organism evidence="2 3">
    <name type="scientific">Pyricularia grisea</name>
    <name type="common">Crabgrass-specific blast fungus</name>
    <name type="synonym">Magnaporthe grisea</name>
    <dbReference type="NCBI Taxonomy" id="148305"/>
    <lineage>
        <taxon>Eukaryota</taxon>
        <taxon>Fungi</taxon>
        <taxon>Dikarya</taxon>
        <taxon>Ascomycota</taxon>
        <taxon>Pezizomycotina</taxon>
        <taxon>Sordariomycetes</taxon>
        <taxon>Sordariomycetidae</taxon>
        <taxon>Magnaporthales</taxon>
        <taxon>Pyriculariaceae</taxon>
        <taxon>Pyricularia</taxon>
    </lineage>
</organism>
<evidence type="ECO:0000256" key="1">
    <source>
        <dbReference type="SAM" id="MobiDB-lite"/>
    </source>
</evidence>
<proteinExistence type="predicted"/>
<dbReference type="GeneID" id="41966835"/>
<feature type="compositionally biased region" description="Basic residues" evidence="1">
    <location>
        <begin position="1"/>
        <end position="11"/>
    </location>
</feature>
<dbReference type="RefSeq" id="XP_030977187.1">
    <property type="nucleotide sequence ID" value="XM_031131930.1"/>
</dbReference>
<dbReference type="Proteomes" id="UP000515153">
    <property type="component" value="Unplaced"/>
</dbReference>
<dbReference type="AlphaFoldDB" id="A0A6P8AQM1"/>
<reference evidence="3" key="3">
    <citation type="submission" date="2025-08" db="UniProtKB">
        <authorList>
            <consortium name="RefSeq"/>
        </authorList>
    </citation>
    <scope>IDENTIFICATION</scope>
    <source>
        <strain evidence="3">NI907</strain>
    </source>
</reference>
<dbReference type="KEGG" id="pgri:PgNI_11972"/>
<keyword evidence="2" id="KW-1185">Reference proteome</keyword>